<sequence length="233" mass="25923">MMPGTVENQDTFLNKIASKLGRERTQQVKKPEWNFQPQWDVYQSYSQDELLDILKKSCKPLHTKVYETSLSELPDTLQNVIQDYDGGPIVACKDDRFDEYGLSEALDKLNVFTWDLNEGPTNIEKAQSANIGLVFSDITLAESGTAMLMNDAEKARSVSLLPVTSVVIIPKSSIVPRLSQATRKINEFAKEGKSIPNYINFISGPSNSADIEMNLVVGVHGPIKVAFIIVNDK</sequence>
<dbReference type="InterPro" id="IPR003741">
    <property type="entry name" value="LUD_dom"/>
</dbReference>
<dbReference type="InterPro" id="IPR037171">
    <property type="entry name" value="NagB/RpiA_transferase-like"/>
</dbReference>
<keyword evidence="4" id="KW-1185">Reference proteome</keyword>
<dbReference type="SUPFAM" id="SSF100950">
    <property type="entry name" value="NagB/RpiA/CoA transferase-like"/>
    <property type="match status" value="1"/>
</dbReference>
<evidence type="ECO:0000313" key="4">
    <source>
        <dbReference type="Proteomes" id="UP001597458"/>
    </source>
</evidence>
<gene>
    <name evidence="1" type="primary">lutC</name>
    <name evidence="3" type="ORF">ACFSTF_14740</name>
</gene>
<comment type="similarity">
    <text evidence="1">Belongs to the LutC/YkgG family.</text>
</comment>
<dbReference type="PANTHER" id="PTHR43682:SF1">
    <property type="entry name" value="LACTATE UTILIZATION PROTEIN C"/>
    <property type="match status" value="1"/>
</dbReference>
<evidence type="ECO:0000259" key="2">
    <source>
        <dbReference type="Pfam" id="PF02589"/>
    </source>
</evidence>
<proteinExistence type="inferred from homology"/>
<dbReference type="PANTHER" id="PTHR43682">
    <property type="entry name" value="LACTATE UTILIZATION PROTEIN C"/>
    <property type="match status" value="1"/>
</dbReference>
<comment type="function">
    <text evidence="1">Is involved in L-lactate degradation and allows cells to grow with lactate as the sole carbon source.</text>
</comment>
<accession>A0ABW5PUE8</accession>
<dbReference type="Pfam" id="PF02589">
    <property type="entry name" value="LUD_dom"/>
    <property type="match status" value="1"/>
</dbReference>
<dbReference type="InterPro" id="IPR022823">
    <property type="entry name" value="LutC"/>
</dbReference>
<dbReference type="Proteomes" id="UP001597458">
    <property type="component" value="Unassembled WGS sequence"/>
</dbReference>
<protein>
    <recommendedName>
        <fullName evidence="1">Lactate utilization protein C</fullName>
    </recommendedName>
</protein>
<dbReference type="RefSeq" id="WP_181406514.1">
    <property type="nucleotide sequence ID" value="NZ_JBHUMR010000021.1"/>
</dbReference>
<evidence type="ECO:0000256" key="1">
    <source>
        <dbReference type="HAMAP-Rule" id="MF_02104"/>
    </source>
</evidence>
<reference evidence="4" key="1">
    <citation type="journal article" date="2019" name="Int. J. Syst. Evol. Microbiol.">
        <title>The Global Catalogue of Microorganisms (GCM) 10K type strain sequencing project: providing services to taxonomists for standard genome sequencing and annotation.</title>
        <authorList>
            <consortium name="The Broad Institute Genomics Platform"/>
            <consortium name="The Broad Institute Genome Sequencing Center for Infectious Disease"/>
            <person name="Wu L."/>
            <person name="Ma J."/>
        </authorList>
    </citation>
    <scope>NUCLEOTIDE SEQUENCE [LARGE SCALE GENOMIC DNA]</scope>
    <source>
        <strain evidence="4">TISTR 2241</strain>
    </source>
</reference>
<dbReference type="EMBL" id="JBHUMR010000021">
    <property type="protein sequence ID" value="MFD2618548.1"/>
    <property type="molecule type" value="Genomic_DNA"/>
</dbReference>
<evidence type="ECO:0000313" key="3">
    <source>
        <dbReference type="EMBL" id="MFD2618548.1"/>
    </source>
</evidence>
<feature type="domain" description="LUD" evidence="2">
    <location>
        <begin position="53"/>
        <end position="230"/>
    </location>
</feature>
<comment type="caution">
    <text evidence="3">The sequence shown here is derived from an EMBL/GenBank/DDBJ whole genome shotgun (WGS) entry which is preliminary data.</text>
</comment>
<name>A0ABW5PUE8_9BACI</name>
<dbReference type="Gene3D" id="3.40.50.10420">
    <property type="entry name" value="NagB/RpiA/CoA transferase-like"/>
    <property type="match status" value="1"/>
</dbReference>
<dbReference type="InterPro" id="IPR024185">
    <property type="entry name" value="FTHF_cligase-like_sf"/>
</dbReference>
<dbReference type="HAMAP" id="MF_02104">
    <property type="entry name" value="LutC"/>
    <property type="match status" value="1"/>
</dbReference>
<organism evidence="3 4">
    <name type="scientific">Terrilactibacillus laevilacticus</name>
    <dbReference type="NCBI Taxonomy" id="1380157"/>
    <lineage>
        <taxon>Bacteria</taxon>
        <taxon>Bacillati</taxon>
        <taxon>Bacillota</taxon>
        <taxon>Bacilli</taxon>
        <taxon>Bacillales</taxon>
        <taxon>Bacillaceae</taxon>
        <taxon>Terrilactibacillus</taxon>
    </lineage>
</organism>